<dbReference type="GO" id="GO:0000390">
    <property type="term" value="P:spliceosomal complex disassembly"/>
    <property type="evidence" value="ECO:0007669"/>
    <property type="project" value="InterPro"/>
</dbReference>
<dbReference type="GO" id="GO:0071008">
    <property type="term" value="C:U2-type post-mRNA release spliceosomal complex"/>
    <property type="evidence" value="ECO:0007669"/>
    <property type="project" value="InterPro"/>
</dbReference>
<dbReference type="AlphaFoldDB" id="B6JV06"/>
<sequence length="293" mass="34246">MFVSIQRRIKYVLTKTSIRRRRLELSNESRYSIEEMNELKSSVKETPKDYIMTNEKESVIVNQLPNDQLNKETITNNVPTSISSEVSRMIDQGLPEEYIVKEMKERKIRRQNIAMTEDNYISLETGDALYIPLKENKSLLQREDDVLDNGYGDYEAMIEDGLVITDQQKQQEAKLKEECIENAAEQIVESENNVDWGSWEAAQVRKGVYNADQQEMLRKQNRPQLAKIPTLQEQIQRLRTCIAEEKLQQDERMKQLESVLAEEREIANREQMLRDSFKALDDLSKSHIAQLNV</sequence>
<accession>B6JV06</accession>
<dbReference type="OrthoDB" id="5372017at2759"/>
<gene>
    <name evidence="2" type="primary">ntr2</name>
    <name evidence="1" type="ORF">SJAG_00206</name>
</gene>
<protein>
    <submittedName>
        <fullName evidence="1">Uncharacterized protein</fullName>
    </submittedName>
</protein>
<reference evidence="1 3" key="1">
    <citation type="journal article" date="2011" name="Science">
        <title>Comparative functional genomics of the fission yeasts.</title>
        <authorList>
            <person name="Rhind N."/>
            <person name="Chen Z."/>
            <person name="Yassour M."/>
            <person name="Thompson D.A."/>
            <person name="Haas B.J."/>
            <person name="Habib N."/>
            <person name="Wapinski I."/>
            <person name="Roy S."/>
            <person name="Lin M.F."/>
            <person name="Heiman D.I."/>
            <person name="Young S.K."/>
            <person name="Furuya K."/>
            <person name="Guo Y."/>
            <person name="Pidoux A."/>
            <person name="Chen H.M."/>
            <person name="Robbertse B."/>
            <person name="Goldberg J.M."/>
            <person name="Aoki K."/>
            <person name="Bayne E.H."/>
            <person name="Berlin A.M."/>
            <person name="Desjardins C.A."/>
            <person name="Dobbs E."/>
            <person name="Dukaj L."/>
            <person name="Fan L."/>
            <person name="FitzGerald M.G."/>
            <person name="French C."/>
            <person name="Gujja S."/>
            <person name="Hansen K."/>
            <person name="Keifenheim D."/>
            <person name="Levin J.Z."/>
            <person name="Mosher R.A."/>
            <person name="Mueller C.A."/>
            <person name="Pfiffner J."/>
            <person name="Priest M."/>
            <person name="Russ C."/>
            <person name="Smialowska A."/>
            <person name="Swoboda P."/>
            <person name="Sykes S.M."/>
            <person name="Vaughn M."/>
            <person name="Vengrova S."/>
            <person name="Yoder R."/>
            <person name="Zeng Q."/>
            <person name="Allshire R."/>
            <person name="Baulcombe D."/>
            <person name="Birren B.W."/>
            <person name="Brown W."/>
            <person name="Ekwall K."/>
            <person name="Kellis M."/>
            <person name="Leatherwood J."/>
            <person name="Levin H."/>
            <person name="Margalit H."/>
            <person name="Martienssen R."/>
            <person name="Nieduszynski C.A."/>
            <person name="Spatafora J.W."/>
            <person name="Friedman N."/>
            <person name="Dalgaard J.Z."/>
            <person name="Baumann P."/>
            <person name="Niki H."/>
            <person name="Regev A."/>
            <person name="Nusbaum C."/>
        </authorList>
    </citation>
    <scope>NUCLEOTIDE SEQUENCE [LARGE SCALE GENOMIC DNA]</scope>
    <source>
        <strain evidence="3">yFS275 / FY16936</strain>
    </source>
</reference>
<dbReference type="JaponicusDB" id="SJAG_00206">
    <property type="gene designation" value="ntr2"/>
</dbReference>
<evidence type="ECO:0000313" key="1">
    <source>
        <dbReference type="EMBL" id="EEB05207.1"/>
    </source>
</evidence>
<keyword evidence="3" id="KW-1185">Reference proteome</keyword>
<dbReference type="Pfam" id="PF15458">
    <property type="entry name" value="NTR2"/>
    <property type="match status" value="1"/>
</dbReference>
<dbReference type="InterPro" id="IPR028211">
    <property type="entry name" value="Ntr2"/>
</dbReference>
<evidence type="ECO:0000313" key="2">
    <source>
        <dbReference type="JaponicusDB" id="SJAG_00206"/>
    </source>
</evidence>
<dbReference type="RefSeq" id="XP_002171500.1">
    <property type="nucleotide sequence ID" value="XM_002171464.1"/>
</dbReference>
<dbReference type="VEuPathDB" id="FungiDB:SJAG_00206"/>
<dbReference type="GeneID" id="7047793"/>
<dbReference type="EMBL" id="KE651166">
    <property type="protein sequence ID" value="EEB05207.1"/>
    <property type="molecule type" value="Genomic_DNA"/>
</dbReference>
<evidence type="ECO:0000313" key="3">
    <source>
        <dbReference type="Proteomes" id="UP000001744"/>
    </source>
</evidence>
<dbReference type="eggNOG" id="ENOG502S5MV">
    <property type="taxonomic scope" value="Eukaryota"/>
</dbReference>
<proteinExistence type="predicted"/>
<name>B6JV06_SCHJY</name>
<dbReference type="HOGENOM" id="CLU_931141_0_0_1"/>
<organism evidence="1 3">
    <name type="scientific">Schizosaccharomyces japonicus (strain yFS275 / FY16936)</name>
    <name type="common">Fission yeast</name>
    <dbReference type="NCBI Taxonomy" id="402676"/>
    <lineage>
        <taxon>Eukaryota</taxon>
        <taxon>Fungi</taxon>
        <taxon>Dikarya</taxon>
        <taxon>Ascomycota</taxon>
        <taxon>Taphrinomycotina</taxon>
        <taxon>Schizosaccharomycetes</taxon>
        <taxon>Schizosaccharomycetales</taxon>
        <taxon>Schizosaccharomycetaceae</taxon>
        <taxon>Schizosaccharomyces</taxon>
    </lineage>
</organism>
<dbReference type="STRING" id="402676.B6JV06"/>
<dbReference type="Proteomes" id="UP000001744">
    <property type="component" value="Unassembled WGS sequence"/>
</dbReference>
<dbReference type="OMA" id="WEQAQIQ"/>